<dbReference type="Proteomes" id="UP000239197">
    <property type="component" value="Plasmid unnamed1"/>
</dbReference>
<keyword evidence="2" id="KW-1185">Reference proteome</keyword>
<evidence type="ECO:0000313" key="2">
    <source>
        <dbReference type="Proteomes" id="UP000239197"/>
    </source>
</evidence>
<reference evidence="2" key="1">
    <citation type="submission" date="2017-01" db="EMBL/GenBank/DDBJ databases">
        <title>Genome sequence of Rouxiella sp. ERMR1:05.</title>
        <authorList>
            <person name="Kumar R."/>
            <person name="Singh D."/>
            <person name="Kumar S."/>
        </authorList>
    </citation>
    <scope>NUCLEOTIDE SEQUENCE [LARGE SCALE GENOMIC DNA]</scope>
    <source>
        <strain evidence="2">ERMR1:05</strain>
        <plasmid evidence="2">unnamed1</plasmid>
    </source>
</reference>
<dbReference type="AlphaFoldDB" id="A0A2L1UY39"/>
<name>A0A2L1UY39_9GAMM</name>
<dbReference type="KEGG" id="rox:BV494_23470"/>
<evidence type="ECO:0000313" key="1">
    <source>
        <dbReference type="EMBL" id="AVF37845.1"/>
    </source>
</evidence>
<protein>
    <submittedName>
        <fullName evidence="1">Uncharacterized protein</fullName>
    </submittedName>
</protein>
<dbReference type="EMBL" id="CP019063">
    <property type="protein sequence ID" value="AVF37845.1"/>
    <property type="molecule type" value="Genomic_DNA"/>
</dbReference>
<geneLocation type="plasmid" evidence="1 2">
    <name>unnamed1</name>
</geneLocation>
<gene>
    <name evidence="1" type="ORF">BV494_23470</name>
</gene>
<sequence length="65" mass="7657">MEINPVTTGLLNIFNGSGYSKFNALIYNQFIKILHYLNSRKIMFKNRHVIRNKPFSFPQKIPLTE</sequence>
<organism evidence="1 2">
    <name type="scientific">Rahnella sikkimica</name>
    <dbReference type="NCBI Taxonomy" id="1805933"/>
    <lineage>
        <taxon>Bacteria</taxon>
        <taxon>Pseudomonadati</taxon>
        <taxon>Pseudomonadota</taxon>
        <taxon>Gammaproteobacteria</taxon>
        <taxon>Enterobacterales</taxon>
        <taxon>Yersiniaceae</taxon>
        <taxon>Rahnella</taxon>
    </lineage>
</organism>
<accession>A0A2L1UY39</accession>
<proteinExistence type="predicted"/>
<keyword evidence="1" id="KW-0614">Plasmid</keyword>